<dbReference type="Pfam" id="PF25293">
    <property type="entry name" value="Beta-prop_EMC1_N"/>
    <property type="match status" value="1"/>
</dbReference>
<evidence type="ECO:0000256" key="10">
    <source>
        <dbReference type="ARBA" id="ARBA00023180"/>
    </source>
</evidence>
<dbReference type="GO" id="GO:0072546">
    <property type="term" value="C:EMC complex"/>
    <property type="evidence" value="ECO:0007669"/>
    <property type="project" value="InterPro"/>
</dbReference>
<evidence type="ECO:0000313" key="14">
    <source>
        <dbReference type="EMBL" id="CAG8558855.1"/>
    </source>
</evidence>
<dbReference type="Proteomes" id="UP000789739">
    <property type="component" value="Unassembled WGS sequence"/>
</dbReference>
<dbReference type="Gene3D" id="1.10.510.10">
    <property type="entry name" value="Transferase(Phosphotransferase) domain 1"/>
    <property type="match status" value="2"/>
</dbReference>
<dbReference type="InterPro" id="IPR001245">
    <property type="entry name" value="Ser-Thr/Tyr_kinase_cat_dom"/>
</dbReference>
<dbReference type="OrthoDB" id="28092at2759"/>
<dbReference type="Gene3D" id="2.130.10.10">
    <property type="entry name" value="YVTN repeat-like/Quinoprotein amine dehydrogenase"/>
    <property type="match status" value="1"/>
</dbReference>
<keyword evidence="9 12" id="KW-0472">Membrane</keyword>
<feature type="region of interest" description="Disordered" evidence="11">
    <location>
        <begin position="248"/>
        <end position="268"/>
    </location>
</feature>
<evidence type="ECO:0000256" key="6">
    <source>
        <dbReference type="ARBA" id="ARBA00022729"/>
    </source>
</evidence>
<evidence type="ECO:0000256" key="5">
    <source>
        <dbReference type="ARBA" id="ARBA00022692"/>
    </source>
</evidence>
<dbReference type="InterPro" id="IPR011678">
    <property type="entry name" value="EMC1_C"/>
</dbReference>
<dbReference type="GO" id="GO:0005524">
    <property type="term" value="F:ATP binding"/>
    <property type="evidence" value="ECO:0007669"/>
    <property type="project" value="InterPro"/>
</dbReference>
<gene>
    <name evidence="14" type="ORF">PBRASI_LOCUS5482</name>
</gene>
<dbReference type="EMBL" id="CAJVPI010000643">
    <property type="protein sequence ID" value="CAG8558855.1"/>
    <property type="molecule type" value="Genomic_DNA"/>
</dbReference>
<reference evidence="14" key="1">
    <citation type="submission" date="2021-06" db="EMBL/GenBank/DDBJ databases">
        <authorList>
            <person name="Kallberg Y."/>
            <person name="Tangrot J."/>
            <person name="Rosling A."/>
        </authorList>
    </citation>
    <scope>NUCLEOTIDE SEQUENCE</scope>
    <source>
        <strain evidence="14">BR232B</strain>
    </source>
</reference>
<evidence type="ECO:0000256" key="2">
    <source>
        <dbReference type="ARBA" id="ARBA00007904"/>
    </source>
</evidence>
<keyword evidence="15" id="KW-1185">Reference proteome</keyword>
<feature type="transmembrane region" description="Helical" evidence="12">
    <location>
        <begin position="1400"/>
        <end position="1418"/>
    </location>
</feature>
<dbReference type="SUPFAM" id="SSF56112">
    <property type="entry name" value="Protein kinase-like (PK-like)"/>
    <property type="match status" value="1"/>
</dbReference>
<dbReference type="GO" id="GO:0034975">
    <property type="term" value="P:protein folding in endoplasmic reticulum"/>
    <property type="evidence" value="ECO:0007669"/>
    <property type="project" value="TreeGrafter"/>
</dbReference>
<organism evidence="14 15">
    <name type="scientific">Paraglomus brasilianum</name>
    <dbReference type="NCBI Taxonomy" id="144538"/>
    <lineage>
        <taxon>Eukaryota</taxon>
        <taxon>Fungi</taxon>
        <taxon>Fungi incertae sedis</taxon>
        <taxon>Mucoromycota</taxon>
        <taxon>Glomeromycotina</taxon>
        <taxon>Glomeromycetes</taxon>
        <taxon>Paraglomerales</taxon>
        <taxon>Paraglomeraceae</taxon>
        <taxon>Paraglomus</taxon>
    </lineage>
</organism>
<evidence type="ECO:0000256" key="8">
    <source>
        <dbReference type="ARBA" id="ARBA00022989"/>
    </source>
</evidence>
<dbReference type="Pfam" id="PF07774">
    <property type="entry name" value="EMC1_C"/>
    <property type="match status" value="1"/>
</dbReference>
<comment type="subunit">
    <text evidence="3">Component of the ER membrane protein complex (EMC).</text>
</comment>
<evidence type="ECO:0000256" key="3">
    <source>
        <dbReference type="ARBA" id="ARBA00011276"/>
    </source>
</evidence>
<dbReference type="InterPro" id="IPR000719">
    <property type="entry name" value="Prot_kinase_dom"/>
</dbReference>
<protein>
    <recommendedName>
        <fullName evidence="4">ER membrane protein complex subunit 1</fullName>
    </recommendedName>
</protein>
<evidence type="ECO:0000313" key="15">
    <source>
        <dbReference type="Proteomes" id="UP000789739"/>
    </source>
</evidence>
<evidence type="ECO:0000256" key="11">
    <source>
        <dbReference type="SAM" id="MobiDB-lite"/>
    </source>
</evidence>
<feature type="domain" description="Protein kinase" evidence="13">
    <location>
        <begin position="36"/>
        <end position="385"/>
    </location>
</feature>
<evidence type="ECO:0000256" key="1">
    <source>
        <dbReference type="ARBA" id="ARBA00004115"/>
    </source>
</evidence>
<dbReference type="InterPro" id="IPR011047">
    <property type="entry name" value="Quinoprotein_ADH-like_sf"/>
</dbReference>
<name>A0A9N9B882_9GLOM</name>
<keyword evidence="6" id="KW-0732">Signal</keyword>
<dbReference type="PANTHER" id="PTHR21573:SF0">
    <property type="entry name" value="ER MEMBRANE PROTEIN COMPLEX SUBUNIT 1"/>
    <property type="match status" value="1"/>
</dbReference>
<dbReference type="PROSITE" id="PS50011">
    <property type="entry name" value="PROTEIN_KINASE_DOM"/>
    <property type="match status" value="1"/>
</dbReference>
<evidence type="ECO:0000259" key="13">
    <source>
        <dbReference type="PROSITE" id="PS50011"/>
    </source>
</evidence>
<keyword evidence="8 12" id="KW-1133">Transmembrane helix</keyword>
<keyword evidence="7" id="KW-0256">Endoplasmic reticulum</keyword>
<keyword evidence="10" id="KW-0325">Glycoprotein</keyword>
<dbReference type="InterPro" id="IPR026895">
    <property type="entry name" value="EMC1"/>
</dbReference>
<comment type="subcellular location">
    <subcellularLocation>
        <location evidence="1">Endoplasmic reticulum membrane</location>
        <topology evidence="1">Single-pass type I membrane protein</topology>
    </subcellularLocation>
</comment>
<sequence>MTLSSSLPSPNLIRFFTSLSSSPTPPSFEWIPYDRLKSISYFASGEFSSVARSVWLDGRKIVRIDKDGNKCVVREGETEVCVKRLDGWRGVVEKGLDKLYKGLTACPSQTSYYYGLSIDPITNDILLIMKYFPHGDLCYFFYSPNPATNLSWLNRLKILRSVASALVDIHKAGMVHGNIHPKNIMRDINGNEDNWVLGDLGGGGIEGCMDKETWARKNENTAGGENNVEKCNGVSSELLQVETLKQEIESSRDDGRSLIDDSDEDYSPHTSCLSLYATCGEMIGVLPYTSPEILRGCHPSSHSDIYSLGILMSELVSLFPPYYSSLLSPNLTLDNLLLDICDGYRPRISPHAPGCFINLMKKCWCDTASYRPGAREVLEIVDRWCREVEGNGTVGNGERIVLLEVERGVSGSVDYDKVRKMYESKKIKLTRLSENEWEDKTESLESSVMLDKNLALLKYFNETYNKGNELPGQYITHSRDYFLAWLGLVNVNLVDALYESQVGVNDWHHQYVGTPTISFFHKLSNSKLVALVATDKHVVAALNPTSGNITWRQILDERENIIGLKANKDYVVSVSIAVDYVIRLWDGLSGKLLWENIVKKSDEATRLEKADFDLNDGKKVWVNNNDHNKQAKFLRIVDNGLMINAVALVRQSSKYLSIRVVTYGLVTGDVLKTLDLKSRVENEKSVIVVGGAEDFKAFVIWTEKPNMRANRLGRDDIATEASLMGLYNNVIPSFAEADGPLEFIDLDVGTRTEFLVEVPTKYGTTAAILKIDTEGGRFLALHDMDEREGKSVYSAAFDSKGKLYVSRVFKEASKGVNLEIVQIATHQTIVTQEINHSVANYGYMTSSILCMYCDEPDTKYRMILLSSDGSVHSWKDASISWTREESLAHAVGVEFVDLPEKKLWSQEVDELDEDAEKVETITPLNRYIRRVSTHISQLRDLLDYFITYITRLIANDKSAITTTKSRDSASLHRDIYGFRKILVFVTPKKLIALDSARKGEIVWTRYFNYAFLDLQKIFVVRAAMIKYPPVIAVLGKQNASGGEIETRLFRLNALTGGDFEPELPIEEPGERTHILALIDAKLQATFFQTFAKTFYFVLERENRLSGYKVLNNGSHKTITTMEIWSIAFPNEAIVSVGQRPLHEKVSSLGRVLGDRSVLYKYLNPHLVAVATFSSSTDPKSLSIYLIDIVKGSILYHAVHENVSPLHRVFLIQAENYILYHFWSDGDPVKGDGKGFQVVVCDLYESEHKDERFESANFSSFSHERPYVDTKAFMFPHGINAIGVTTTKNGITTREFLFATTNDQVYGIAKRVLDARRPTHALTAEDKEEMLIPYDPAIPDNRKSMLSYYLTVAGIRHITTSPALLESTSLVLAYGLDIWFTREAPSKTFDVLSEDFSKETLVTTIVGLLIGIIVTRPIVNRKKINARWY</sequence>
<comment type="caution">
    <text evidence="14">The sequence shown here is derived from an EMBL/GenBank/DDBJ whole genome shotgun (WGS) entry which is preliminary data.</text>
</comment>
<dbReference type="InterPro" id="IPR015943">
    <property type="entry name" value="WD40/YVTN_repeat-like_dom_sf"/>
</dbReference>
<comment type="similarity">
    <text evidence="2">Belongs to the EMC1 family.</text>
</comment>
<evidence type="ECO:0000256" key="9">
    <source>
        <dbReference type="ARBA" id="ARBA00023136"/>
    </source>
</evidence>
<feature type="compositionally biased region" description="Basic and acidic residues" evidence="11">
    <location>
        <begin position="248"/>
        <end position="259"/>
    </location>
</feature>
<accession>A0A9N9B882</accession>
<keyword evidence="5 12" id="KW-0812">Transmembrane</keyword>
<proteinExistence type="inferred from homology"/>
<evidence type="ECO:0000256" key="12">
    <source>
        <dbReference type="SAM" id="Phobius"/>
    </source>
</evidence>
<dbReference type="InterPro" id="IPR058545">
    <property type="entry name" value="Beta-prop_EMC1_1st"/>
</dbReference>
<dbReference type="Pfam" id="PF07714">
    <property type="entry name" value="PK_Tyr_Ser-Thr"/>
    <property type="match status" value="1"/>
</dbReference>
<dbReference type="InterPro" id="IPR011009">
    <property type="entry name" value="Kinase-like_dom_sf"/>
</dbReference>
<dbReference type="GO" id="GO:0004672">
    <property type="term" value="F:protein kinase activity"/>
    <property type="evidence" value="ECO:0007669"/>
    <property type="project" value="InterPro"/>
</dbReference>
<evidence type="ECO:0000256" key="7">
    <source>
        <dbReference type="ARBA" id="ARBA00022824"/>
    </source>
</evidence>
<dbReference type="SUPFAM" id="SSF50998">
    <property type="entry name" value="Quinoprotein alcohol dehydrogenase-like"/>
    <property type="match status" value="1"/>
</dbReference>
<evidence type="ECO:0000256" key="4">
    <source>
        <dbReference type="ARBA" id="ARBA00020824"/>
    </source>
</evidence>
<dbReference type="PANTHER" id="PTHR21573">
    <property type="entry name" value="ER MEMBRANE PROTEIN COMPLEX SUBUNIT 1"/>
    <property type="match status" value="1"/>
</dbReference>